<dbReference type="InterPro" id="IPR043519">
    <property type="entry name" value="NT_sf"/>
</dbReference>
<dbReference type="CDD" id="cd05399">
    <property type="entry name" value="NT_Rel-Spo_like"/>
    <property type="match status" value="1"/>
</dbReference>
<evidence type="ECO:0000313" key="2">
    <source>
        <dbReference type="EMBL" id="AAO10869.1"/>
    </source>
</evidence>
<dbReference type="Gene3D" id="3.30.460.10">
    <property type="entry name" value="Beta Polymerase, domain 2"/>
    <property type="match status" value="1"/>
</dbReference>
<feature type="domain" description="RelA/SpoT" evidence="1">
    <location>
        <begin position="68"/>
        <end position="202"/>
    </location>
</feature>
<protein>
    <recommendedName>
        <fullName evidence="1">RelA/SpoT domain-containing protein</fullName>
    </recommendedName>
</protein>
<gene>
    <name evidence="2" type="ordered locus">VV1_2511</name>
</gene>
<dbReference type="EMBL" id="AE016795">
    <property type="protein sequence ID" value="AAO10869.1"/>
    <property type="molecule type" value="Genomic_DNA"/>
</dbReference>
<dbReference type="KEGG" id="vvu:VV1_2511"/>
<dbReference type="SMART" id="SM00954">
    <property type="entry name" value="RelA_SpoT"/>
    <property type="match status" value="1"/>
</dbReference>
<dbReference type="AlphaFoldDB" id="A0A3Q0L5N7"/>
<dbReference type="InterPro" id="IPR052366">
    <property type="entry name" value="GTP_Pyrophosphokinase"/>
</dbReference>
<dbReference type="GO" id="GO:0015969">
    <property type="term" value="P:guanosine tetraphosphate metabolic process"/>
    <property type="evidence" value="ECO:0007669"/>
    <property type="project" value="InterPro"/>
</dbReference>
<reference evidence="2 3" key="3">
    <citation type="journal article" date="2011" name="Mol. Syst. Biol.">
        <title>Integrative genome-scale metabolic analysis of Vibrio vulnificus for drug targeting and discovery.</title>
        <authorList>
            <person name="Kim H.U."/>
            <person name="Kim S.Y."/>
            <person name="Jeong H."/>
            <person name="Kim T.Y."/>
            <person name="Kim J.J."/>
            <person name="Choy H.E."/>
            <person name="Yi K.Y."/>
            <person name="Rhee J.H."/>
            <person name="Lee S.Y."/>
        </authorList>
    </citation>
    <scope>NUCLEOTIDE SEQUENCE [LARGE SCALE GENOMIC DNA]</scope>
    <source>
        <strain evidence="2 3">CMCP6</strain>
    </source>
</reference>
<dbReference type="InterPro" id="IPR007685">
    <property type="entry name" value="RelA_SpoT"/>
</dbReference>
<evidence type="ECO:0000313" key="3">
    <source>
        <dbReference type="Proteomes" id="UP000002275"/>
    </source>
</evidence>
<organism evidence="2 3">
    <name type="scientific">Vibrio vulnificus (strain CMCP6)</name>
    <dbReference type="NCBI Taxonomy" id="216895"/>
    <lineage>
        <taxon>Bacteria</taxon>
        <taxon>Pseudomonadati</taxon>
        <taxon>Pseudomonadota</taxon>
        <taxon>Gammaproteobacteria</taxon>
        <taxon>Vibrionales</taxon>
        <taxon>Vibrionaceae</taxon>
        <taxon>Vibrio</taxon>
    </lineage>
</organism>
<dbReference type="SUPFAM" id="SSF81301">
    <property type="entry name" value="Nucleotidyltransferase"/>
    <property type="match status" value="1"/>
</dbReference>
<proteinExistence type="predicted"/>
<evidence type="ECO:0000259" key="1">
    <source>
        <dbReference type="SMART" id="SM00954"/>
    </source>
</evidence>
<dbReference type="PANTHER" id="PTHR47837">
    <property type="entry name" value="GTP PYROPHOSPHOKINASE YJBM"/>
    <property type="match status" value="1"/>
</dbReference>
<dbReference type="Proteomes" id="UP000002275">
    <property type="component" value="Chromosome I"/>
</dbReference>
<sequence>MSTIKESEMEKDKNLTPEELKERAIRFYNRYGNELEQVRELLQIRLTQLAHAYTINHNLPPEAITVSTRVKSLGSFLKKLEKKGFPQFYLPTEVIQDLIGARVICWFIDDCNGIMDFISSSNHLDVKPESIEDYITNPKPSGYRSIHLQARVAYDSISKAKGSESVEIKNESMLCEVQIRTKIQDAWGDMTHEFHYKAKIVGVENAMLETMLSELSKRLSNEDNSLLTLRDAYQGLIDEKQKSGKRTGFIANPENIV</sequence>
<dbReference type="PANTHER" id="PTHR47837:SF1">
    <property type="entry name" value="GTP PYROPHOSPHOKINASE YJBM"/>
    <property type="match status" value="1"/>
</dbReference>
<accession>A0A3Q0L5N7</accession>
<name>A0A3Q0L5N7_VIBVU</name>
<dbReference type="RefSeq" id="WP_011080369.1">
    <property type="nucleotide sequence ID" value="NC_004459.3"/>
</dbReference>
<dbReference type="Pfam" id="PF04607">
    <property type="entry name" value="RelA_SpoT"/>
    <property type="match status" value="1"/>
</dbReference>
<reference evidence="2 3" key="2">
    <citation type="journal article" date="2003" name="Infect. Immun.">
        <title>Characterization and pathogenic significance of Vibrio vulnificus antigens preferentially expressed in septicemic patients.</title>
        <authorList>
            <person name="Kim Y.R."/>
            <person name="Lee S.E."/>
            <person name="Kim C.M."/>
            <person name="Kim S.Y."/>
            <person name="Shin E.K."/>
            <person name="Shin D.H."/>
            <person name="Chung S.S."/>
            <person name="Choy H.E."/>
            <person name="Progulske-Fox A."/>
            <person name="Hillman J.D."/>
            <person name="Handfield M."/>
            <person name="Rhee J.H."/>
        </authorList>
    </citation>
    <scope>NUCLEOTIDE SEQUENCE [LARGE SCALE GENOMIC DNA]</scope>
    <source>
        <strain evidence="2 3">CMCP6</strain>
    </source>
</reference>
<reference evidence="3" key="1">
    <citation type="submission" date="2002-12" db="EMBL/GenBank/DDBJ databases">
        <title>Complete genome sequence of Vibrio vulnificus CMCP6.</title>
        <authorList>
            <person name="Rhee J.H."/>
            <person name="Kim S.Y."/>
            <person name="Chung S.S."/>
            <person name="Kim J.J."/>
            <person name="Moon Y.H."/>
            <person name="Jeong H."/>
            <person name="Choy H.E."/>
        </authorList>
    </citation>
    <scope>NUCLEOTIDE SEQUENCE [LARGE SCALE GENOMIC DNA]</scope>
    <source>
        <strain evidence="3">CMCP6</strain>
    </source>
</reference>